<evidence type="ECO:0000256" key="2">
    <source>
        <dbReference type="ARBA" id="ARBA00022598"/>
    </source>
</evidence>
<keyword evidence="7" id="KW-1185">Reference proteome</keyword>
<dbReference type="Pfam" id="PF13193">
    <property type="entry name" value="AMP-binding_C"/>
    <property type="match status" value="1"/>
</dbReference>
<keyword evidence="2 6" id="KW-0436">Ligase</keyword>
<dbReference type="InterPro" id="IPR020845">
    <property type="entry name" value="AMP-binding_CS"/>
</dbReference>
<dbReference type="Pfam" id="PF00501">
    <property type="entry name" value="AMP-binding"/>
    <property type="match status" value="1"/>
</dbReference>
<feature type="domain" description="AMP-binding enzyme C-terminal" evidence="5">
    <location>
        <begin position="520"/>
        <end position="593"/>
    </location>
</feature>
<evidence type="ECO:0000259" key="4">
    <source>
        <dbReference type="Pfam" id="PF00501"/>
    </source>
</evidence>
<accession>A0A8S3UK87</accession>
<reference evidence="6" key="1">
    <citation type="submission" date="2021-03" db="EMBL/GenBank/DDBJ databases">
        <authorList>
            <person name="Bekaert M."/>
        </authorList>
    </citation>
    <scope>NUCLEOTIDE SEQUENCE</scope>
</reference>
<feature type="signal peptide" evidence="3">
    <location>
        <begin position="1"/>
        <end position="20"/>
    </location>
</feature>
<feature type="domain" description="AMP-dependent synthetase/ligase" evidence="4">
    <location>
        <begin position="121"/>
        <end position="468"/>
    </location>
</feature>
<evidence type="ECO:0000313" key="7">
    <source>
        <dbReference type="Proteomes" id="UP000683360"/>
    </source>
</evidence>
<dbReference type="SUPFAM" id="SSF56801">
    <property type="entry name" value="Acetyl-CoA synthetase-like"/>
    <property type="match status" value="1"/>
</dbReference>
<dbReference type="PANTHER" id="PTHR24096:SF149">
    <property type="entry name" value="AMP-BINDING DOMAIN-CONTAINING PROTEIN-RELATED"/>
    <property type="match status" value="1"/>
</dbReference>
<dbReference type="PROSITE" id="PS00455">
    <property type="entry name" value="AMP_BINDING"/>
    <property type="match status" value="1"/>
</dbReference>
<feature type="chain" id="PRO_5035875502" evidence="3">
    <location>
        <begin position="21"/>
        <end position="615"/>
    </location>
</feature>
<dbReference type="AlphaFoldDB" id="A0A8S3UK87"/>
<protein>
    <submittedName>
        <fullName evidence="6">4CL</fullName>
        <ecNumber evidence="6">6.2.1.12</ecNumber>
    </submittedName>
</protein>
<evidence type="ECO:0000313" key="6">
    <source>
        <dbReference type="EMBL" id="CAG2241626.1"/>
    </source>
</evidence>
<dbReference type="FunFam" id="3.30.300.30:FF:000007">
    <property type="entry name" value="4-coumarate--CoA ligase 2"/>
    <property type="match status" value="1"/>
</dbReference>
<name>A0A8S3UK87_MYTED</name>
<organism evidence="6 7">
    <name type="scientific">Mytilus edulis</name>
    <name type="common">Blue mussel</name>
    <dbReference type="NCBI Taxonomy" id="6550"/>
    <lineage>
        <taxon>Eukaryota</taxon>
        <taxon>Metazoa</taxon>
        <taxon>Spiralia</taxon>
        <taxon>Lophotrochozoa</taxon>
        <taxon>Mollusca</taxon>
        <taxon>Bivalvia</taxon>
        <taxon>Autobranchia</taxon>
        <taxon>Pteriomorphia</taxon>
        <taxon>Mytilida</taxon>
        <taxon>Mytiloidea</taxon>
        <taxon>Mytilidae</taxon>
        <taxon>Mytilinae</taxon>
        <taxon>Mytilus</taxon>
    </lineage>
</organism>
<dbReference type="Proteomes" id="UP000683360">
    <property type="component" value="Unassembled WGS sequence"/>
</dbReference>
<dbReference type="Gene3D" id="3.40.50.980">
    <property type="match status" value="2"/>
</dbReference>
<dbReference type="InterPro" id="IPR025110">
    <property type="entry name" value="AMP-bd_C"/>
</dbReference>
<keyword evidence="3" id="KW-0732">Signal</keyword>
<dbReference type="PANTHER" id="PTHR24096">
    <property type="entry name" value="LONG-CHAIN-FATTY-ACID--COA LIGASE"/>
    <property type="match status" value="1"/>
</dbReference>
<comment type="caution">
    <text evidence="6">The sequence shown here is derived from an EMBL/GenBank/DDBJ whole genome shotgun (WGS) entry which is preliminary data.</text>
</comment>
<comment type="similarity">
    <text evidence="1">Belongs to the ATP-dependent AMP-binding enzyme family.</text>
</comment>
<dbReference type="CDD" id="cd05911">
    <property type="entry name" value="Firefly_Luc_like"/>
    <property type="match status" value="1"/>
</dbReference>
<sequence>MDGIILCVFICLCAIGTVLCKTDEFSCHECRSDMQPLCADEFGGKDNKFLKPCNMSDESMTVSCRKEVNKVQPYKGAMIIRSCYYTDGFKPEEEIDVYGATYWSCFDYGCNGQQSINGITGQETTFDQLESEIISTATGLKNIGLQKNDIVCLYGTNRPEFAHVFCGVTANGAILTIANSQLTADELATQLYDTSTKFIITTPDCVTKANNAKVKVPSVKEIIVIGYSEFHRNFSDLIETKANQFPDVNINPDTDTALVPYSSGTTGLPKGVLLTHKNLVAELCQLRHPTIIPFVSGEEKSISCLPMVHIAGLMIGMMNPLSQGAATVVLPRFEAESYLKAIQNFRGTFSLIAPPLVNFFAKDPMVSKYDLSSLHTPYSGAAPLSKTLTEQMVHRLKLQGIRQGYGMSETSGAIFTDPVGCYKYGSIGKPVPNTISKLIDIENGETITKAFESGEIWACGPQITKGYLNNEEATRRSITEDGWIKTGDIAYYDDDGHYFVVDRLKDIIKYKGYQISPTYLESILLSHEAVLEAAVVGVPADVFGEVPKAYVVLKSHAEATEIQKYINERVSPYKKLRGGLEIVDEIPKLPSGKILRRKLPQTDNGKENLKITINE</sequence>
<dbReference type="EC" id="6.2.1.12" evidence="6"/>
<gene>
    <name evidence="6" type="ORF">MEDL_53834</name>
</gene>
<dbReference type="Gene3D" id="3.30.300.30">
    <property type="match status" value="1"/>
</dbReference>
<dbReference type="GO" id="GO:0016207">
    <property type="term" value="F:4-coumarate-CoA ligase activity"/>
    <property type="evidence" value="ECO:0007669"/>
    <property type="project" value="UniProtKB-EC"/>
</dbReference>
<dbReference type="OrthoDB" id="10253869at2759"/>
<dbReference type="Gene3D" id="2.30.38.10">
    <property type="entry name" value="Luciferase, Domain 3"/>
    <property type="match status" value="1"/>
</dbReference>
<evidence type="ECO:0000256" key="1">
    <source>
        <dbReference type="ARBA" id="ARBA00006432"/>
    </source>
</evidence>
<evidence type="ECO:0000259" key="5">
    <source>
        <dbReference type="Pfam" id="PF13193"/>
    </source>
</evidence>
<dbReference type="InterPro" id="IPR000873">
    <property type="entry name" value="AMP-dep_synth/lig_dom"/>
</dbReference>
<evidence type="ECO:0000256" key="3">
    <source>
        <dbReference type="SAM" id="SignalP"/>
    </source>
</evidence>
<dbReference type="EMBL" id="CAJPWZ010002592">
    <property type="protein sequence ID" value="CAG2241626.1"/>
    <property type="molecule type" value="Genomic_DNA"/>
</dbReference>
<dbReference type="InterPro" id="IPR045851">
    <property type="entry name" value="AMP-bd_C_sf"/>
</dbReference>
<proteinExistence type="inferred from homology"/>